<dbReference type="Proteomes" id="UP000031866">
    <property type="component" value="Chromosome"/>
</dbReference>
<organism evidence="1 2">
    <name type="scientific">Clostridium beijerinckii</name>
    <name type="common">Clostridium MP</name>
    <dbReference type="NCBI Taxonomy" id="1520"/>
    <lineage>
        <taxon>Bacteria</taxon>
        <taxon>Bacillati</taxon>
        <taxon>Bacillota</taxon>
        <taxon>Clostridia</taxon>
        <taxon>Eubacteriales</taxon>
        <taxon>Clostridiaceae</taxon>
        <taxon>Clostridium</taxon>
    </lineage>
</organism>
<dbReference type="AlphaFoldDB" id="A0A0B5QN96"/>
<name>A0A0B5QN96_CLOBE</name>
<dbReference type="OrthoDB" id="71716at2"/>
<evidence type="ECO:0000313" key="2">
    <source>
        <dbReference type="Proteomes" id="UP000031866"/>
    </source>
</evidence>
<proteinExistence type="predicted"/>
<sequence>MIKCNVGKYIINVEQYKLPEMYSKYIKNAKLNEEYELNNADGELFFMSVSIGDNWPFLTVTQRYEPNTGGFHPGFLLIPETDTLFIGAGQTILVYNLKDIKKIDEDYYYEGFLGWLRYKDYVVMMAELDIACWRNNGEKLWTRFAEPPYNIEFNADEVILDSMGEIIKFNIS</sequence>
<dbReference type="EMBL" id="CP010086">
    <property type="protein sequence ID" value="AJG98303.1"/>
    <property type="molecule type" value="Genomic_DNA"/>
</dbReference>
<protein>
    <submittedName>
        <fullName evidence="1">Uncharacterized protein</fullName>
    </submittedName>
</protein>
<dbReference type="RefSeq" id="WP_041895607.1">
    <property type="nucleotide sequence ID" value="NZ_CP010086.2"/>
</dbReference>
<evidence type="ECO:0000313" key="1">
    <source>
        <dbReference type="EMBL" id="AJG98303.1"/>
    </source>
</evidence>
<dbReference type="KEGG" id="cbei:LF65_01700"/>
<dbReference type="STRING" id="1520.LF65_01700"/>
<gene>
    <name evidence="1" type="ORF">LF65_01700</name>
</gene>
<reference evidence="2" key="1">
    <citation type="submission" date="2014-12" db="EMBL/GenBank/DDBJ databases">
        <title>Genome sequence of Clostridium beijerinckii strain 59B.</title>
        <authorList>
            <person name="Little G.T."/>
            <person name="Minton N.P."/>
        </authorList>
    </citation>
    <scope>NUCLEOTIDE SEQUENCE [LARGE SCALE GENOMIC DNA]</scope>
    <source>
        <strain evidence="2">59B</strain>
    </source>
</reference>
<accession>A0A0B5QN96</accession>